<protein>
    <recommendedName>
        <fullName evidence="2">PWWP domain-containing protein</fullName>
    </recommendedName>
</protein>
<keyword evidence="4" id="KW-1185">Reference proteome</keyword>
<feature type="domain" description="PWWP" evidence="2">
    <location>
        <begin position="50"/>
        <end position="111"/>
    </location>
</feature>
<evidence type="ECO:0000313" key="4">
    <source>
        <dbReference type="Proteomes" id="UP001318860"/>
    </source>
</evidence>
<gene>
    <name evidence="3" type="ORF">DH2020_042756</name>
</gene>
<dbReference type="CDD" id="cd05162">
    <property type="entry name" value="PWWP"/>
    <property type="match status" value="1"/>
</dbReference>
<comment type="caution">
    <text evidence="3">The sequence shown here is derived from an EMBL/GenBank/DDBJ whole genome shotgun (WGS) entry which is preliminary data.</text>
</comment>
<dbReference type="Pfam" id="PF00855">
    <property type="entry name" value="PWWP"/>
    <property type="match status" value="1"/>
</dbReference>
<reference evidence="3 4" key="1">
    <citation type="journal article" date="2021" name="Comput. Struct. Biotechnol. J.">
        <title>De novo genome assembly of the potent medicinal plant Rehmannia glutinosa using nanopore technology.</title>
        <authorList>
            <person name="Ma L."/>
            <person name="Dong C."/>
            <person name="Song C."/>
            <person name="Wang X."/>
            <person name="Zheng X."/>
            <person name="Niu Y."/>
            <person name="Chen S."/>
            <person name="Feng W."/>
        </authorList>
    </citation>
    <scope>NUCLEOTIDE SEQUENCE [LARGE SCALE GENOMIC DNA]</scope>
    <source>
        <strain evidence="3">DH-2019</strain>
    </source>
</reference>
<feature type="compositionally biased region" description="Basic and acidic residues" evidence="1">
    <location>
        <begin position="278"/>
        <end position="287"/>
    </location>
</feature>
<dbReference type="PANTHER" id="PTHR42851:SF8">
    <property type="entry name" value="PWWP DOMAIN-CONTAINING PROTEIN"/>
    <property type="match status" value="1"/>
</dbReference>
<proteinExistence type="predicted"/>
<dbReference type="EMBL" id="JABTTQ020002544">
    <property type="protein sequence ID" value="KAK6123492.1"/>
    <property type="molecule type" value="Genomic_DNA"/>
</dbReference>
<feature type="region of interest" description="Disordered" evidence="1">
    <location>
        <begin position="243"/>
        <end position="287"/>
    </location>
</feature>
<feature type="region of interest" description="Disordered" evidence="1">
    <location>
        <begin position="309"/>
        <end position="337"/>
    </location>
</feature>
<dbReference type="PROSITE" id="PS50812">
    <property type="entry name" value="PWWP"/>
    <property type="match status" value="1"/>
</dbReference>
<feature type="compositionally biased region" description="Polar residues" evidence="1">
    <location>
        <begin position="309"/>
        <end position="329"/>
    </location>
</feature>
<sequence length="803" mass="89555">MQRNKCRERVIPTKNIHPKKKEINLVVLKMQFFENEGENVVGEKECAFDVGDLVWVKTRTPLWWPGMISDPSDASNDAMKSEKKGTFLVKYFGNANFVWCEKTELKPFIEYFEQMSGQNTSRSFCGSVERALCEIGRRVKSKMTCPCFLKDSETHAFQSSAEKREENLMPTDKKGKFDVPSLSPFEPATFLACIRQFASSVYVPGKIELTIMKNHLSPFYCSLGHCDLPLQLLRDGLTSEVIDEGSNNISGGGRKSVRANKKRNHSDDVDLVPGDKNASSDKGSELRERKKSKYLSYPYIDVNKGINAVSNSGQENTEDSSLSTKSTPLDSMKSRKKGLKKSFKGHRIVSKADDINASSAELLAELSAIAYDHFYLGRSKYSDSLKRFYSSFRLYAFLDADIANKESGGQSASNLEKRKPKSSTKTEGKIKVVKESENLSLSVKESVDNAVGNEILKTDNPQAKGSVIRKNTKKPKSEKAKEKIKVVKESENLSSSVKESVDDAVGNKFPKRIIHKQKEVSYVRAQRKRWNEQCQQVWSQKDSFNMDTNVSRNSSLLISFEQTCSDVPRSETTLKKIEEANLGLPHSDSISGLLPDLNGNHPISVEHARKEEFVSPNINGADLTESGPNVNKEEDPGGSVLLNFAPGSDLPSKEILVPTFSRFGLLKESEIQFSNDDSSIKIPYERTSDARFAFRSLEKGHAFGESLVSFKLDCVPTATKKKVEKKINLPAIKQPFVPVDASRNLARPGETPDIAVMKRNVEMMKLSLEKMGNIPEESRARLENEIKVFLDKIGSTAGSSSSS</sequence>
<feature type="compositionally biased region" description="Basic residues" evidence="1">
    <location>
        <begin position="255"/>
        <end position="264"/>
    </location>
</feature>
<dbReference type="SUPFAM" id="SSF63748">
    <property type="entry name" value="Tudor/PWWP/MBT"/>
    <property type="match status" value="1"/>
</dbReference>
<dbReference type="InterPro" id="IPR000313">
    <property type="entry name" value="PWWP_dom"/>
</dbReference>
<dbReference type="PANTHER" id="PTHR42851">
    <property type="entry name" value="ALDOLASE-RELATED"/>
    <property type="match status" value="1"/>
</dbReference>
<dbReference type="Gene3D" id="2.30.30.140">
    <property type="match status" value="1"/>
</dbReference>
<evidence type="ECO:0000259" key="2">
    <source>
        <dbReference type="PROSITE" id="PS50812"/>
    </source>
</evidence>
<accession>A0ABR0UMS6</accession>
<feature type="region of interest" description="Disordered" evidence="1">
    <location>
        <begin position="407"/>
        <end position="428"/>
    </location>
</feature>
<dbReference type="Proteomes" id="UP001318860">
    <property type="component" value="Unassembled WGS sequence"/>
</dbReference>
<feature type="region of interest" description="Disordered" evidence="1">
    <location>
        <begin position="461"/>
        <end position="481"/>
    </location>
</feature>
<dbReference type="SMART" id="SM00293">
    <property type="entry name" value="PWWP"/>
    <property type="match status" value="1"/>
</dbReference>
<dbReference type="InterPro" id="IPR053063">
    <property type="entry name" value="PWWP_domain_containing_PDP"/>
</dbReference>
<organism evidence="3 4">
    <name type="scientific">Rehmannia glutinosa</name>
    <name type="common">Chinese foxglove</name>
    <dbReference type="NCBI Taxonomy" id="99300"/>
    <lineage>
        <taxon>Eukaryota</taxon>
        <taxon>Viridiplantae</taxon>
        <taxon>Streptophyta</taxon>
        <taxon>Embryophyta</taxon>
        <taxon>Tracheophyta</taxon>
        <taxon>Spermatophyta</taxon>
        <taxon>Magnoliopsida</taxon>
        <taxon>eudicotyledons</taxon>
        <taxon>Gunneridae</taxon>
        <taxon>Pentapetalae</taxon>
        <taxon>asterids</taxon>
        <taxon>lamiids</taxon>
        <taxon>Lamiales</taxon>
        <taxon>Orobanchaceae</taxon>
        <taxon>Rehmannieae</taxon>
        <taxon>Rehmannia</taxon>
    </lineage>
</organism>
<evidence type="ECO:0000313" key="3">
    <source>
        <dbReference type="EMBL" id="KAK6123492.1"/>
    </source>
</evidence>
<name>A0ABR0UMS6_REHGL</name>
<evidence type="ECO:0000256" key="1">
    <source>
        <dbReference type="SAM" id="MobiDB-lite"/>
    </source>
</evidence>